<protein>
    <submittedName>
        <fullName evidence="2">Uncharacterized protein</fullName>
    </submittedName>
</protein>
<dbReference type="AlphaFoldDB" id="A0A1I7W6T4"/>
<dbReference type="WBParaSite" id="Hba_00331">
    <property type="protein sequence ID" value="Hba_00331"/>
    <property type="gene ID" value="Hba_00331"/>
</dbReference>
<organism evidence="1 2">
    <name type="scientific">Heterorhabditis bacteriophora</name>
    <name type="common">Entomopathogenic nematode worm</name>
    <dbReference type="NCBI Taxonomy" id="37862"/>
    <lineage>
        <taxon>Eukaryota</taxon>
        <taxon>Metazoa</taxon>
        <taxon>Ecdysozoa</taxon>
        <taxon>Nematoda</taxon>
        <taxon>Chromadorea</taxon>
        <taxon>Rhabditida</taxon>
        <taxon>Rhabditina</taxon>
        <taxon>Rhabditomorpha</taxon>
        <taxon>Strongyloidea</taxon>
        <taxon>Heterorhabditidae</taxon>
        <taxon>Heterorhabditis</taxon>
    </lineage>
</organism>
<name>A0A1I7W6T4_HETBA</name>
<sequence length="206" mass="23927">MRDNEGLPTLQRITNRYIASMTLHDEIDEMQVEEAFSSATGVIREFESPRQPSEFVFRPWPFDTTDVQFRASELMANYTFSLIVDGSWKQRVNLTMCFLNEQKSPSTVTIDIRDHGTGNRGETQLKFDPMASLFDIIPLRPSFNTKTKNILFLFIKFVINLILLDHLKFLSSYNIASKRDKDKQRNSIIMFGSETTLDLIFLLKRI</sequence>
<evidence type="ECO:0000313" key="2">
    <source>
        <dbReference type="WBParaSite" id="Hba_00331"/>
    </source>
</evidence>
<accession>A0A1I7W6T4</accession>
<dbReference type="Proteomes" id="UP000095283">
    <property type="component" value="Unplaced"/>
</dbReference>
<proteinExistence type="predicted"/>
<reference evidence="2" key="1">
    <citation type="submission" date="2016-11" db="UniProtKB">
        <authorList>
            <consortium name="WormBaseParasite"/>
        </authorList>
    </citation>
    <scope>IDENTIFICATION</scope>
</reference>
<evidence type="ECO:0000313" key="1">
    <source>
        <dbReference type="Proteomes" id="UP000095283"/>
    </source>
</evidence>
<keyword evidence="1" id="KW-1185">Reference proteome</keyword>